<feature type="domain" description="C2H2-type" evidence="10">
    <location>
        <begin position="33"/>
        <end position="51"/>
    </location>
</feature>
<evidence type="ECO:0000256" key="1">
    <source>
        <dbReference type="ARBA" id="ARBA00004123"/>
    </source>
</evidence>
<dbReference type="PROSITE" id="PS00028">
    <property type="entry name" value="ZINC_FINGER_C2H2_1"/>
    <property type="match status" value="1"/>
</dbReference>
<dbReference type="SMART" id="SM00355">
    <property type="entry name" value="ZnF_C2H2"/>
    <property type="match status" value="2"/>
</dbReference>
<evidence type="ECO:0000256" key="3">
    <source>
        <dbReference type="ARBA" id="ARBA00022737"/>
    </source>
</evidence>
<dbReference type="GO" id="GO:0008270">
    <property type="term" value="F:zinc ion binding"/>
    <property type="evidence" value="ECO:0007669"/>
    <property type="project" value="UniProtKB-KW"/>
</dbReference>
<keyword evidence="8" id="KW-0539">Nucleus</keyword>
<dbReference type="AlphaFoldDB" id="A0A166ED69"/>
<evidence type="ECO:0000259" key="10">
    <source>
        <dbReference type="PROSITE" id="PS50157"/>
    </source>
</evidence>
<dbReference type="EMBL" id="KV428046">
    <property type="protein sequence ID" value="KZT39461.1"/>
    <property type="molecule type" value="Genomic_DNA"/>
</dbReference>
<dbReference type="Pfam" id="PF00096">
    <property type="entry name" value="zf-C2H2"/>
    <property type="match status" value="2"/>
</dbReference>
<dbReference type="PANTHER" id="PTHR47427:SF1">
    <property type="entry name" value="PROTEIN STE12"/>
    <property type="match status" value="1"/>
</dbReference>
<dbReference type="FunFam" id="3.30.160.60:FF:000012">
    <property type="entry name" value="RB-associated KRAB zinc finger protein-like"/>
    <property type="match status" value="1"/>
</dbReference>
<keyword evidence="7" id="KW-0804">Transcription</keyword>
<comment type="subcellular location">
    <subcellularLocation>
        <location evidence="1">Nucleus</location>
    </subcellularLocation>
</comment>
<dbReference type="Gene3D" id="3.30.160.60">
    <property type="entry name" value="Classic Zinc Finger"/>
    <property type="match status" value="2"/>
</dbReference>
<dbReference type="GO" id="GO:0005634">
    <property type="term" value="C:nucleus"/>
    <property type="evidence" value="ECO:0007669"/>
    <property type="project" value="UniProtKB-SubCell"/>
</dbReference>
<evidence type="ECO:0000256" key="2">
    <source>
        <dbReference type="ARBA" id="ARBA00022723"/>
    </source>
</evidence>
<evidence type="ECO:0000256" key="7">
    <source>
        <dbReference type="ARBA" id="ARBA00023163"/>
    </source>
</evidence>
<evidence type="ECO:0000256" key="5">
    <source>
        <dbReference type="ARBA" id="ARBA00022833"/>
    </source>
</evidence>
<keyword evidence="5" id="KW-0862">Zinc</keyword>
<dbReference type="OrthoDB" id="654211at2759"/>
<dbReference type="InterPro" id="IPR036236">
    <property type="entry name" value="Znf_C2H2_sf"/>
</dbReference>
<dbReference type="Proteomes" id="UP000076798">
    <property type="component" value="Unassembled WGS sequence"/>
</dbReference>
<dbReference type="GO" id="GO:1990527">
    <property type="term" value="C:Tec1p-Ste12p-Dig1p complex"/>
    <property type="evidence" value="ECO:0007669"/>
    <property type="project" value="TreeGrafter"/>
</dbReference>
<dbReference type="InterPro" id="IPR013087">
    <property type="entry name" value="Znf_C2H2_type"/>
</dbReference>
<evidence type="ECO:0000256" key="6">
    <source>
        <dbReference type="ARBA" id="ARBA00023015"/>
    </source>
</evidence>
<dbReference type="SUPFAM" id="SSF57667">
    <property type="entry name" value="beta-beta-alpha zinc fingers"/>
    <property type="match status" value="1"/>
</dbReference>
<keyword evidence="6" id="KW-0805">Transcription regulation</keyword>
<evidence type="ECO:0000313" key="12">
    <source>
        <dbReference type="Proteomes" id="UP000076798"/>
    </source>
</evidence>
<keyword evidence="4 9" id="KW-0863">Zinc-finger</keyword>
<keyword evidence="12" id="KW-1185">Reference proteome</keyword>
<sequence>RAFLCPVSSCGKQFKTMEQLKRHMQKHNVKRPYSCSKCGKTFSRYDNLERH</sequence>
<gene>
    <name evidence="11" type="ORF">SISSUDRAFT_965060</name>
</gene>
<dbReference type="GO" id="GO:1990526">
    <property type="term" value="C:Ste12p-Dig1p-Dig2p complex"/>
    <property type="evidence" value="ECO:0007669"/>
    <property type="project" value="TreeGrafter"/>
</dbReference>
<accession>A0A166ED69</accession>
<feature type="non-terminal residue" evidence="11">
    <location>
        <position position="51"/>
    </location>
</feature>
<keyword evidence="2" id="KW-0479">Metal-binding</keyword>
<evidence type="ECO:0000256" key="4">
    <source>
        <dbReference type="ARBA" id="ARBA00022771"/>
    </source>
</evidence>
<evidence type="ECO:0000256" key="8">
    <source>
        <dbReference type="ARBA" id="ARBA00023242"/>
    </source>
</evidence>
<reference evidence="11 12" key="1">
    <citation type="journal article" date="2016" name="Mol. Biol. Evol.">
        <title>Comparative Genomics of Early-Diverging Mushroom-Forming Fungi Provides Insights into the Origins of Lignocellulose Decay Capabilities.</title>
        <authorList>
            <person name="Nagy L.G."/>
            <person name="Riley R."/>
            <person name="Tritt A."/>
            <person name="Adam C."/>
            <person name="Daum C."/>
            <person name="Floudas D."/>
            <person name="Sun H."/>
            <person name="Yadav J.S."/>
            <person name="Pangilinan J."/>
            <person name="Larsson K.H."/>
            <person name="Matsuura K."/>
            <person name="Barry K."/>
            <person name="Labutti K."/>
            <person name="Kuo R."/>
            <person name="Ohm R.A."/>
            <person name="Bhattacharya S.S."/>
            <person name="Shirouzu T."/>
            <person name="Yoshinaga Y."/>
            <person name="Martin F.M."/>
            <person name="Grigoriev I.V."/>
            <person name="Hibbett D.S."/>
        </authorList>
    </citation>
    <scope>NUCLEOTIDE SEQUENCE [LARGE SCALE GENOMIC DNA]</scope>
    <source>
        <strain evidence="11 12">HHB10207 ss-3</strain>
    </source>
</reference>
<dbReference type="GO" id="GO:0003700">
    <property type="term" value="F:DNA-binding transcription factor activity"/>
    <property type="evidence" value="ECO:0007669"/>
    <property type="project" value="TreeGrafter"/>
</dbReference>
<feature type="non-terminal residue" evidence="11">
    <location>
        <position position="1"/>
    </location>
</feature>
<protein>
    <recommendedName>
        <fullName evidence="10">C2H2-type domain-containing protein</fullName>
    </recommendedName>
</protein>
<evidence type="ECO:0000256" key="9">
    <source>
        <dbReference type="PROSITE-ProRule" id="PRU00042"/>
    </source>
</evidence>
<organism evidence="11 12">
    <name type="scientific">Sistotremastrum suecicum HHB10207 ss-3</name>
    <dbReference type="NCBI Taxonomy" id="1314776"/>
    <lineage>
        <taxon>Eukaryota</taxon>
        <taxon>Fungi</taxon>
        <taxon>Dikarya</taxon>
        <taxon>Basidiomycota</taxon>
        <taxon>Agaricomycotina</taxon>
        <taxon>Agaricomycetes</taxon>
        <taxon>Sistotremastrales</taxon>
        <taxon>Sistotremastraceae</taxon>
        <taxon>Sistotremastrum</taxon>
    </lineage>
</organism>
<dbReference type="STRING" id="1314776.A0A166ED69"/>
<name>A0A166ED69_9AGAM</name>
<dbReference type="PROSITE" id="PS50157">
    <property type="entry name" value="ZINC_FINGER_C2H2_2"/>
    <property type="match status" value="2"/>
</dbReference>
<proteinExistence type="predicted"/>
<keyword evidence="3" id="KW-0677">Repeat</keyword>
<dbReference type="InterPro" id="IPR052127">
    <property type="entry name" value="STE12_transcription_factor"/>
</dbReference>
<evidence type="ECO:0000313" key="11">
    <source>
        <dbReference type="EMBL" id="KZT39461.1"/>
    </source>
</evidence>
<feature type="domain" description="C2H2-type" evidence="10">
    <location>
        <begin position="3"/>
        <end position="32"/>
    </location>
</feature>
<dbReference type="PANTHER" id="PTHR47427">
    <property type="entry name" value="PROTEIN STE12"/>
    <property type="match status" value="1"/>
</dbReference>